<evidence type="ECO:0000256" key="11">
    <source>
        <dbReference type="ARBA" id="ARBA00023237"/>
    </source>
</evidence>
<keyword evidence="8" id="KW-0406">Ion transport</keyword>
<dbReference type="GO" id="GO:0009279">
    <property type="term" value="C:cell outer membrane"/>
    <property type="evidence" value="ECO:0007669"/>
    <property type="project" value="UniProtKB-SubCell"/>
</dbReference>
<dbReference type="SUPFAM" id="SSF56935">
    <property type="entry name" value="Porins"/>
    <property type="match status" value="1"/>
</dbReference>
<name>A0A366HQI1_9BACT</name>
<evidence type="ECO:0000259" key="16">
    <source>
        <dbReference type="Pfam" id="PF07715"/>
    </source>
</evidence>
<dbReference type="CDD" id="cd01347">
    <property type="entry name" value="ligand_gated_channel"/>
    <property type="match status" value="1"/>
</dbReference>
<evidence type="ECO:0000256" key="4">
    <source>
        <dbReference type="ARBA" id="ARBA00022496"/>
    </source>
</evidence>
<evidence type="ECO:0000256" key="8">
    <source>
        <dbReference type="ARBA" id="ARBA00023065"/>
    </source>
</evidence>
<comment type="similarity">
    <text evidence="12 13">Belongs to the TonB-dependent receptor family.</text>
</comment>
<keyword evidence="18" id="KW-1185">Reference proteome</keyword>
<protein>
    <submittedName>
        <fullName evidence="17">Iron complex outermembrane receptor protein</fullName>
    </submittedName>
</protein>
<keyword evidence="3 12" id="KW-1134">Transmembrane beta strand</keyword>
<feature type="domain" description="TonB-dependent receptor plug" evidence="16">
    <location>
        <begin position="62"/>
        <end position="170"/>
    </location>
</feature>
<gene>
    <name evidence="17" type="ORF">DES53_102294</name>
</gene>
<sequence>MKKSSLGALVTMLCSTALMAQQPAPASAVPESGTTLPPVVVTADSPSLTVPSIEQVEEAQKLTAGAVNVVDAEEYKTGRAITLKDALDYSPGVFVQPRFGAEESRISIRGSGIQRTFHGRGLKLLQDGVPLNLADGGFDMQAVDPLTAEYIEVYRGANALRYGSTTLGGAINFVLPTGYTAPPLQARFEYGSFNTFRGQLSAAGVEGNFDYFVTGTHYSTDGFRDHSEQSTQRLFSNFGLKLSEAVETRFYLTYVHTDSELPGNLTKEEMYANPEQAARSSFNKIFDNVDSNWKRDFDLFRIANKTTFTLSDDALFTVSSFYAYKELDHPILFVIDQKSHDFGFDFNYVNKADLAGRRNNFIVGLTPTFGFLHDQRYRNVLGDRGDKFADSDQDSMNLDLYLENVHYLTDRFALSLGGQVSYARRENEDNFPVSATDPDNSDTQDWWGFSPKVGFIYDVTDSAQVFFNAARSFEPPSFGELSAAATGGAGLVDLDAQTATTLELGTRGQTPDGRIRWDLAYYYSWLEDELLELSVAPGLTQTVNAGKTNHQGVEFGLDITLLEGLFTKRVEGVAAVSGKSAKNVLAVEPREPDRIVLRQNYLWSNFHFDDDAEFGDNQLPGIPEHYYRAELLYTHPCGFYAGPNLEWTFSDYPVDSANTLDADSYALLGFKIGYRTKKGLSFYVEAKNLTDEIYAATTGVISRAGPFNSNQFLPGDGRSYFFGLEYKF</sequence>
<dbReference type="PROSITE" id="PS52016">
    <property type="entry name" value="TONB_DEPENDENT_REC_3"/>
    <property type="match status" value="1"/>
</dbReference>
<keyword evidence="11 12" id="KW-0998">Cell outer membrane</keyword>
<keyword evidence="5 12" id="KW-0812">Transmembrane</keyword>
<comment type="caution">
    <text evidence="17">The sequence shown here is derived from an EMBL/GenBank/DDBJ whole genome shotgun (WGS) entry which is preliminary data.</text>
</comment>
<evidence type="ECO:0000256" key="5">
    <source>
        <dbReference type="ARBA" id="ARBA00022692"/>
    </source>
</evidence>
<feature type="domain" description="TonB-dependent receptor-like beta-barrel" evidence="15">
    <location>
        <begin position="228"/>
        <end position="689"/>
    </location>
</feature>
<evidence type="ECO:0000256" key="1">
    <source>
        <dbReference type="ARBA" id="ARBA00004571"/>
    </source>
</evidence>
<keyword evidence="2 12" id="KW-0813">Transport</keyword>
<evidence type="ECO:0000256" key="12">
    <source>
        <dbReference type="PROSITE-ProRule" id="PRU01360"/>
    </source>
</evidence>
<dbReference type="GO" id="GO:0006826">
    <property type="term" value="P:iron ion transport"/>
    <property type="evidence" value="ECO:0007669"/>
    <property type="project" value="UniProtKB-KW"/>
</dbReference>
<evidence type="ECO:0000256" key="9">
    <source>
        <dbReference type="ARBA" id="ARBA00023077"/>
    </source>
</evidence>
<evidence type="ECO:0000313" key="17">
    <source>
        <dbReference type="EMBL" id="RBP45910.1"/>
    </source>
</evidence>
<dbReference type="InterPro" id="IPR037066">
    <property type="entry name" value="Plug_dom_sf"/>
</dbReference>
<evidence type="ECO:0000313" key="18">
    <source>
        <dbReference type="Proteomes" id="UP000253426"/>
    </source>
</evidence>
<evidence type="ECO:0000256" key="7">
    <source>
        <dbReference type="ARBA" id="ARBA00023004"/>
    </source>
</evidence>
<dbReference type="PANTHER" id="PTHR32552">
    <property type="entry name" value="FERRICHROME IRON RECEPTOR-RELATED"/>
    <property type="match status" value="1"/>
</dbReference>
<dbReference type="InterPro" id="IPR010917">
    <property type="entry name" value="TonB_rcpt_CS"/>
</dbReference>
<dbReference type="Gene3D" id="2.170.130.10">
    <property type="entry name" value="TonB-dependent receptor, plug domain"/>
    <property type="match status" value="1"/>
</dbReference>
<organism evidence="17 18">
    <name type="scientific">Roseimicrobium gellanilyticum</name>
    <dbReference type="NCBI Taxonomy" id="748857"/>
    <lineage>
        <taxon>Bacteria</taxon>
        <taxon>Pseudomonadati</taxon>
        <taxon>Verrucomicrobiota</taxon>
        <taxon>Verrucomicrobiia</taxon>
        <taxon>Verrucomicrobiales</taxon>
        <taxon>Verrucomicrobiaceae</taxon>
        <taxon>Roseimicrobium</taxon>
    </lineage>
</organism>
<dbReference type="Pfam" id="PF07715">
    <property type="entry name" value="Plug"/>
    <property type="match status" value="1"/>
</dbReference>
<evidence type="ECO:0000256" key="2">
    <source>
        <dbReference type="ARBA" id="ARBA00022448"/>
    </source>
</evidence>
<dbReference type="Gene3D" id="2.40.170.20">
    <property type="entry name" value="TonB-dependent receptor, beta-barrel domain"/>
    <property type="match status" value="1"/>
</dbReference>
<feature type="chain" id="PRO_5016976259" evidence="14">
    <location>
        <begin position="21"/>
        <end position="728"/>
    </location>
</feature>
<evidence type="ECO:0000259" key="15">
    <source>
        <dbReference type="Pfam" id="PF00593"/>
    </source>
</evidence>
<feature type="signal peptide" evidence="14">
    <location>
        <begin position="1"/>
        <end position="20"/>
    </location>
</feature>
<comment type="subcellular location">
    <subcellularLocation>
        <location evidence="1 12">Cell outer membrane</location>
        <topology evidence="1 12">Multi-pass membrane protein</topology>
    </subcellularLocation>
</comment>
<dbReference type="EMBL" id="QNRR01000002">
    <property type="protein sequence ID" value="RBP45910.1"/>
    <property type="molecule type" value="Genomic_DNA"/>
</dbReference>
<proteinExistence type="inferred from homology"/>
<dbReference type="InterPro" id="IPR039426">
    <property type="entry name" value="TonB-dep_rcpt-like"/>
</dbReference>
<dbReference type="PANTHER" id="PTHR32552:SF81">
    <property type="entry name" value="TONB-DEPENDENT OUTER MEMBRANE RECEPTOR"/>
    <property type="match status" value="1"/>
</dbReference>
<dbReference type="AlphaFoldDB" id="A0A366HQI1"/>
<dbReference type="PROSITE" id="PS01156">
    <property type="entry name" value="TONB_DEPENDENT_REC_2"/>
    <property type="match status" value="1"/>
</dbReference>
<keyword evidence="6 14" id="KW-0732">Signal</keyword>
<evidence type="ECO:0000256" key="14">
    <source>
        <dbReference type="SAM" id="SignalP"/>
    </source>
</evidence>
<keyword evidence="7" id="KW-0408">Iron</keyword>
<dbReference type="InterPro" id="IPR000531">
    <property type="entry name" value="Beta-barrel_TonB"/>
</dbReference>
<reference evidence="17 18" key="1">
    <citation type="submission" date="2018-06" db="EMBL/GenBank/DDBJ databases">
        <title>Genomic Encyclopedia of Type Strains, Phase IV (KMG-IV): sequencing the most valuable type-strain genomes for metagenomic binning, comparative biology and taxonomic classification.</title>
        <authorList>
            <person name="Goeker M."/>
        </authorList>
    </citation>
    <scope>NUCLEOTIDE SEQUENCE [LARGE SCALE GENOMIC DNA]</scope>
    <source>
        <strain evidence="17 18">DSM 25532</strain>
    </source>
</reference>
<dbReference type="InterPro" id="IPR012910">
    <property type="entry name" value="Plug_dom"/>
</dbReference>
<dbReference type="InterPro" id="IPR036942">
    <property type="entry name" value="Beta-barrel_TonB_sf"/>
</dbReference>
<evidence type="ECO:0000256" key="10">
    <source>
        <dbReference type="ARBA" id="ARBA00023136"/>
    </source>
</evidence>
<keyword evidence="10 12" id="KW-0472">Membrane</keyword>
<accession>A0A366HQI1</accession>
<dbReference type="Proteomes" id="UP000253426">
    <property type="component" value="Unassembled WGS sequence"/>
</dbReference>
<evidence type="ECO:0000256" key="13">
    <source>
        <dbReference type="RuleBase" id="RU003357"/>
    </source>
</evidence>
<keyword evidence="4" id="KW-0410">Iron transport</keyword>
<keyword evidence="9 13" id="KW-0798">TonB box</keyword>
<dbReference type="Pfam" id="PF00593">
    <property type="entry name" value="TonB_dep_Rec_b-barrel"/>
    <property type="match status" value="1"/>
</dbReference>
<dbReference type="RefSeq" id="WP_170156910.1">
    <property type="nucleotide sequence ID" value="NZ_QNRR01000002.1"/>
</dbReference>
<keyword evidence="17" id="KW-0675">Receptor</keyword>
<evidence type="ECO:0000256" key="6">
    <source>
        <dbReference type="ARBA" id="ARBA00022729"/>
    </source>
</evidence>
<evidence type="ECO:0000256" key="3">
    <source>
        <dbReference type="ARBA" id="ARBA00022452"/>
    </source>
</evidence>